<keyword evidence="3" id="KW-1185">Reference proteome</keyword>
<dbReference type="PANTHER" id="PTHR30292:SF0">
    <property type="entry name" value="5-OXOPROLINASE SUBUNIT A"/>
    <property type="match status" value="1"/>
</dbReference>
<dbReference type="NCBIfam" id="NF003816">
    <property type="entry name" value="PRK05406.1-5"/>
    <property type="match status" value="1"/>
</dbReference>
<name>A0ABW3UJD8_9BACL</name>
<dbReference type="PANTHER" id="PTHR30292">
    <property type="entry name" value="UNCHARACTERIZED PROTEIN YBGL-RELATED"/>
    <property type="match status" value="1"/>
</dbReference>
<proteinExistence type="inferred from homology"/>
<sequence>MSPSWIDLNCDMGESFGAYRIGMDERLMPYITSANIACGFHAGDAAVMRRTVRACKANHVAIGAHPGLPDLNGFGRREMRITPDEAYEMVIYQIGALMGFVRSEDAVLRHVKPHGALYNMAAADSALAEAIAEAVYRVDPGLILFGLAGSELTKAGIRRGLLVAEEAFADRTYRADGTLTPRSEANAVLQDSVEAAEQALLIVRDGLAWTGDGGTISIAADTVCIHGDSPHALEFAIAIKQRLEQEGVVVSAPNLKPFSNR</sequence>
<keyword evidence="1" id="KW-0067">ATP-binding</keyword>
<dbReference type="HAMAP" id="MF_00691">
    <property type="entry name" value="PxpA"/>
    <property type="match status" value="1"/>
</dbReference>
<protein>
    <recommendedName>
        <fullName evidence="1">5-oxoprolinase subunit A</fullName>
        <shortName evidence="1">5-OPase subunit A</shortName>
        <ecNumber evidence="1">3.5.2.9</ecNumber>
    </recommendedName>
    <alternativeName>
        <fullName evidence="1">5-oxoprolinase (ATP-hydrolyzing) subunit A</fullName>
    </alternativeName>
</protein>
<evidence type="ECO:0000313" key="2">
    <source>
        <dbReference type="EMBL" id="MFD1220349.1"/>
    </source>
</evidence>
<dbReference type="Gene3D" id="3.20.20.370">
    <property type="entry name" value="Glycoside hydrolase/deacetylase"/>
    <property type="match status" value="1"/>
</dbReference>
<evidence type="ECO:0000313" key="3">
    <source>
        <dbReference type="Proteomes" id="UP001597180"/>
    </source>
</evidence>
<comment type="caution">
    <text evidence="2">The sequence shown here is derived from an EMBL/GenBank/DDBJ whole genome shotgun (WGS) entry which is preliminary data.</text>
</comment>
<keyword evidence="1" id="KW-0378">Hydrolase</keyword>
<dbReference type="EMBL" id="JBHTLU010000013">
    <property type="protein sequence ID" value="MFD1220349.1"/>
    <property type="molecule type" value="Genomic_DNA"/>
</dbReference>
<dbReference type="EC" id="3.5.2.9" evidence="1"/>
<dbReference type="NCBIfam" id="NF003814">
    <property type="entry name" value="PRK05406.1-3"/>
    <property type="match status" value="1"/>
</dbReference>
<dbReference type="SUPFAM" id="SSF88713">
    <property type="entry name" value="Glycoside hydrolase/deacetylase"/>
    <property type="match status" value="1"/>
</dbReference>
<comment type="function">
    <text evidence="1">Catalyzes the cleavage of 5-oxoproline to form L-glutamate coupled to the hydrolysis of ATP to ADP and inorganic phosphate.</text>
</comment>
<comment type="catalytic activity">
    <reaction evidence="1">
        <text>5-oxo-L-proline + ATP + 2 H2O = L-glutamate + ADP + phosphate + H(+)</text>
        <dbReference type="Rhea" id="RHEA:10348"/>
        <dbReference type="ChEBI" id="CHEBI:15377"/>
        <dbReference type="ChEBI" id="CHEBI:15378"/>
        <dbReference type="ChEBI" id="CHEBI:29985"/>
        <dbReference type="ChEBI" id="CHEBI:30616"/>
        <dbReference type="ChEBI" id="CHEBI:43474"/>
        <dbReference type="ChEBI" id="CHEBI:58402"/>
        <dbReference type="ChEBI" id="CHEBI:456216"/>
        <dbReference type="EC" id="3.5.2.9"/>
    </reaction>
</comment>
<gene>
    <name evidence="1" type="primary">pxpA</name>
    <name evidence="2" type="ORF">ACFQ4B_09475</name>
</gene>
<dbReference type="RefSeq" id="WP_345587028.1">
    <property type="nucleotide sequence ID" value="NZ_BAABJG010000006.1"/>
</dbReference>
<reference evidence="3" key="1">
    <citation type="journal article" date="2019" name="Int. J. Syst. Evol. Microbiol.">
        <title>The Global Catalogue of Microorganisms (GCM) 10K type strain sequencing project: providing services to taxonomists for standard genome sequencing and annotation.</title>
        <authorList>
            <consortium name="The Broad Institute Genomics Platform"/>
            <consortium name="The Broad Institute Genome Sequencing Center for Infectious Disease"/>
            <person name="Wu L."/>
            <person name="Ma J."/>
        </authorList>
    </citation>
    <scope>NUCLEOTIDE SEQUENCE [LARGE SCALE GENOMIC DNA]</scope>
    <source>
        <strain evidence="3">CCUG 53270</strain>
    </source>
</reference>
<dbReference type="Pfam" id="PF03746">
    <property type="entry name" value="LamB_YcsF"/>
    <property type="match status" value="1"/>
</dbReference>
<keyword evidence="1" id="KW-0547">Nucleotide-binding</keyword>
<comment type="subunit">
    <text evidence="1">Forms a complex composed of PxpA, PxpB and PxpC.</text>
</comment>
<dbReference type="InterPro" id="IPR005501">
    <property type="entry name" value="LamB/YcsF/PxpA-like"/>
</dbReference>
<organism evidence="2 3">
    <name type="scientific">Paenibacillus vulneris</name>
    <dbReference type="NCBI Taxonomy" id="1133364"/>
    <lineage>
        <taxon>Bacteria</taxon>
        <taxon>Bacillati</taxon>
        <taxon>Bacillota</taxon>
        <taxon>Bacilli</taxon>
        <taxon>Bacillales</taxon>
        <taxon>Paenibacillaceae</taxon>
        <taxon>Paenibacillus</taxon>
    </lineage>
</organism>
<dbReference type="InterPro" id="IPR011330">
    <property type="entry name" value="Glyco_hydro/deAcase_b/a-brl"/>
</dbReference>
<dbReference type="Proteomes" id="UP001597180">
    <property type="component" value="Unassembled WGS sequence"/>
</dbReference>
<accession>A0ABW3UJD8</accession>
<comment type="similarity">
    <text evidence="1">Belongs to the LamB/PxpA family.</text>
</comment>
<evidence type="ECO:0000256" key="1">
    <source>
        <dbReference type="HAMAP-Rule" id="MF_00691"/>
    </source>
</evidence>
<dbReference type="CDD" id="cd10787">
    <property type="entry name" value="LamB_YcsF_like"/>
    <property type="match status" value="1"/>
</dbReference>